<evidence type="ECO:0000256" key="5">
    <source>
        <dbReference type="ARBA" id="ARBA00023048"/>
    </source>
</evidence>
<keyword evidence="5" id="KW-0078">Bacteriocin</keyword>
<dbReference type="Gene3D" id="1.20.225.10">
    <property type="entry name" value="Bacteriocin AS-48"/>
    <property type="match status" value="1"/>
</dbReference>
<comment type="subcellular location">
    <subcellularLocation>
        <location evidence="1">Secreted</location>
    </subcellularLocation>
</comment>
<organism evidence="7 8">
    <name type="scientific">Paenibacillus arenilitoris</name>
    <dbReference type="NCBI Taxonomy" id="2772299"/>
    <lineage>
        <taxon>Bacteria</taxon>
        <taxon>Bacillati</taxon>
        <taxon>Bacillota</taxon>
        <taxon>Bacilli</taxon>
        <taxon>Bacillales</taxon>
        <taxon>Paenibacillaceae</taxon>
        <taxon>Paenibacillus</taxon>
    </lineage>
</organism>
<comment type="caution">
    <text evidence="7">The sequence shown here is derived from an EMBL/GenBank/DDBJ whole genome shotgun (WGS) entry which is preliminary data.</text>
</comment>
<evidence type="ECO:0000313" key="8">
    <source>
        <dbReference type="Proteomes" id="UP000632125"/>
    </source>
</evidence>
<dbReference type="EMBL" id="JACXIY010000001">
    <property type="protein sequence ID" value="MBD2867037.1"/>
    <property type="molecule type" value="Genomic_DNA"/>
</dbReference>
<keyword evidence="8" id="KW-1185">Reference proteome</keyword>
<accession>A0A927CI21</accession>
<dbReference type="GO" id="GO:0031640">
    <property type="term" value="P:killing of cells of another organism"/>
    <property type="evidence" value="ECO:0007669"/>
    <property type="project" value="UniProtKB-KW"/>
</dbReference>
<feature type="transmembrane region" description="Helical" evidence="6">
    <location>
        <begin position="32"/>
        <end position="53"/>
    </location>
</feature>
<dbReference type="RefSeq" id="WP_190857280.1">
    <property type="nucleotide sequence ID" value="NZ_JACXIY010000001.1"/>
</dbReference>
<evidence type="ECO:0000313" key="7">
    <source>
        <dbReference type="EMBL" id="MBD2867037.1"/>
    </source>
</evidence>
<evidence type="ECO:0000256" key="2">
    <source>
        <dbReference type="ARBA" id="ARBA00022525"/>
    </source>
</evidence>
<proteinExistence type="predicted"/>
<dbReference type="GO" id="GO:0005576">
    <property type="term" value="C:extracellular region"/>
    <property type="evidence" value="ECO:0007669"/>
    <property type="project" value="UniProtKB-SubCell"/>
</dbReference>
<evidence type="ECO:0000256" key="4">
    <source>
        <dbReference type="ARBA" id="ARBA00023022"/>
    </source>
</evidence>
<dbReference type="Proteomes" id="UP000632125">
    <property type="component" value="Unassembled WGS sequence"/>
</dbReference>
<keyword evidence="6" id="KW-0812">Transmembrane</keyword>
<evidence type="ECO:0000256" key="3">
    <source>
        <dbReference type="ARBA" id="ARBA00022529"/>
    </source>
</evidence>
<sequence>MENIILEIVTATGVSTQTAYFIIKMVMAGTSIWAIAGAILAGGGVLAVGALIVRNYILKKLGQDASFKIIATY</sequence>
<dbReference type="InterPro" id="IPR009086">
    <property type="entry name" value="Bacteriocin_AS48"/>
</dbReference>
<protein>
    <submittedName>
        <fullName evidence="7">Uberolysin/carnocyclin family circular bacteriocin</fullName>
    </submittedName>
</protein>
<dbReference type="AlphaFoldDB" id="A0A927CI21"/>
<dbReference type="Pfam" id="PF09221">
    <property type="entry name" value="Bacteriocin_IId"/>
    <property type="match status" value="1"/>
</dbReference>
<keyword evidence="3" id="KW-0929">Antimicrobial</keyword>
<keyword evidence="6" id="KW-0472">Membrane</keyword>
<dbReference type="GO" id="GO:0042742">
    <property type="term" value="P:defense response to bacterium"/>
    <property type="evidence" value="ECO:0007669"/>
    <property type="project" value="UniProtKB-KW"/>
</dbReference>
<keyword evidence="6" id="KW-1133">Transmembrane helix</keyword>
<evidence type="ECO:0000256" key="6">
    <source>
        <dbReference type="SAM" id="Phobius"/>
    </source>
</evidence>
<keyword evidence="4" id="KW-0044">Antibiotic</keyword>
<gene>
    <name evidence="7" type="ORF">IDH41_00495</name>
</gene>
<dbReference type="InterPro" id="IPR020038">
    <property type="entry name" value="Circ_bacteriocin"/>
</dbReference>
<reference evidence="7" key="1">
    <citation type="submission" date="2020-09" db="EMBL/GenBank/DDBJ databases">
        <title>A novel bacterium of genus Paenibacillus, isolated from South China Sea.</title>
        <authorList>
            <person name="Huang H."/>
            <person name="Mo K."/>
            <person name="Hu Y."/>
        </authorList>
    </citation>
    <scope>NUCLEOTIDE SEQUENCE</scope>
    <source>
        <strain evidence="7">IB182493</strain>
    </source>
</reference>
<keyword evidence="2" id="KW-0964">Secreted</keyword>
<name>A0A927CI21_9BACL</name>
<evidence type="ECO:0000256" key="1">
    <source>
        <dbReference type="ARBA" id="ARBA00004613"/>
    </source>
</evidence>